<reference evidence="2" key="1">
    <citation type="submission" date="2019-07" db="EMBL/GenBank/DDBJ databases">
        <authorList>
            <person name="Dittberner H."/>
        </authorList>
    </citation>
    <scope>NUCLEOTIDE SEQUENCE [LARGE SCALE GENOMIC DNA]</scope>
</reference>
<dbReference type="Proteomes" id="UP000489600">
    <property type="component" value="Unassembled WGS sequence"/>
</dbReference>
<feature type="region of interest" description="Disordered" evidence="1">
    <location>
        <begin position="29"/>
        <end position="48"/>
    </location>
</feature>
<evidence type="ECO:0000256" key="1">
    <source>
        <dbReference type="SAM" id="MobiDB-lite"/>
    </source>
</evidence>
<organism evidence="2 3">
    <name type="scientific">Arabis nemorensis</name>
    <dbReference type="NCBI Taxonomy" id="586526"/>
    <lineage>
        <taxon>Eukaryota</taxon>
        <taxon>Viridiplantae</taxon>
        <taxon>Streptophyta</taxon>
        <taxon>Embryophyta</taxon>
        <taxon>Tracheophyta</taxon>
        <taxon>Spermatophyta</taxon>
        <taxon>Magnoliopsida</taxon>
        <taxon>eudicotyledons</taxon>
        <taxon>Gunneridae</taxon>
        <taxon>Pentapetalae</taxon>
        <taxon>rosids</taxon>
        <taxon>malvids</taxon>
        <taxon>Brassicales</taxon>
        <taxon>Brassicaceae</taxon>
        <taxon>Arabideae</taxon>
        <taxon>Arabis</taxon>
    </lineage>
</organism>
<name>A0A565CA84_9BRAS</name>
<dbReference type="EMBL" id="CABITT030000007">
    <property type="protein sequence ID" value="VVB10480.1"/>
    <property type="molecule type" value="Genomic_DNA"/>
</dbReference>
<proteinExistence type="predicted"/>
<gene>
    <name evidence="2" type="ORF">ANE_LOCUS20924</name>
</gene>
<evidence type="ECO:0000313" key="2">
    <source>
        <dbReference type="EMBL" id="VVB10480.1"/>
    </source>
</evidence>
<evidence type="ECO:0000313" key="3">
    <source>
        <dbReference type="Proteomes" id="UP000489600"/>
    </source>
</evidence>
<protein>
    <submittedName>
        <fullName evidence="2">Uncharacterized protein</fullName>
    </submittedName>
</protein>
<dbReference type="AlphaFoldDB" id="A0A565CA84"/>
<accession>A0A565CA84</accession>
<comment type="caution">
    <text evidence="2">The sequence shown here is derived from an EMBL/GenBank/DDBJ whole genome shotgun (WGS) entry which is preliminary data.</text>
</comment>
<sequence length="163" mass="18349">MVCITEERYEGNIVADSDCSCDTESRCYTGRSGEGEFGTSEDDEKDGIFGQEEIYESEEEDYDYDGWNGFVRNDKYVGADIVSDEDDFVEAATNTTRNDNPAMNKMRLSAAEKGKGIVVEEQQVRVRLEIPEGLKKRISVTEIYGYEDVEPIVRGVYSDEITG</sequence>
<keyword evidence="3" id="KW-1185">Reference proteome</keyword>